<organism evidence="1 2">
    <name type="scientific">Acinetobacter calcoaceticus</name>
    <dbReference type="NCBI Taxonomy" id="471"/>
    <lineage>
        <taxon>Bacteria</taxon>
        <taxon>Pseudomonadati</taxon>
        <taxon>Pseudomonadota</taxon>
        <taxon>Gammaproteobacteria</taxon>
        <taxon>Moraxellales</taxon>
        <taxon>Moraxellaceae</taxon>
        <taxon>Acinetobacter</taxon>
        <taxon>Acinetobacter calcoaceticus/baumannii complex</taxon>
    </lineage>
</organism>
<comment type="caution">
    <text evidence="1">The sequence shown here is derived from an EMBL/GenBank/DDBJ whole genome shotgun (WGS) entry which is preliminary data.</text>
</comment>
<protein>
    <recommendedName>
        <fullName evidence="3">CHAT domain-containing protein</fullName>
    </recommendedName>
</protein>
<gene>
    <name evidence="1" type="ORF">J2771_000127</name>
</gene>
<name>A0ABD5AH03_ACICA</name>
<reference evidence="1 2" key="1">
    <citation type="submission" date="2023-07" db="EMBL/GenBank/DDBJ databases">
        <title>Sorghum-associated microbial communities from plants grown in Nebraska, USA.</title>
        <authorList>
            <person name="Schachtman D."/>
        </authorList>
    </citation>
    <scope>NUCLEOTIDE SEQUENCE [LARGE SCALE GENOMIC DNA]</scope>
    <source>
        <strain evidence="1 2">CC146</strain>
    </source>
</reference>
<evidence type="ECO:0000313" key="2">
    <source>
        <dbReference type="Proteomes" id="UP001240164"/>
    </source>
</evidence>
<accession>A0ABD5AH03</accession>
<dbReference type="RefSeq" id="WP_307009030.1">
    <property type="nucleotide sequence ID" value="NZ_JAUSQP010000001.1"/>
</dbReference>
<evidence type="ECO:0008006" key="3">
    <source>
        <dbReference type="Google" id="ProtNLM"/>
    </source>
</evidence>
<dbReference type="AlphaFoldDB" id="A0ABD5AH03"/>
<evidence type="ECO:0000313" key="1">
    <source>
        <dbReference type="EMBL" id="MDP9801873.1"/>
    </source>
</evidence>
<dbReference type="EMBL" id="JAUSQP010000001">
    <property type="protein sequence ID" value="MDP9801873.1"/>
    <property type="molecule type" value="Genomic_DNA"/>
</dbReference>
<proteinExistence type="predicted"/>
<sequence>MNQSTEQEITFNTFSFYTDQIRNALRIYHDQNSNLFLLRDPIYSFFSGQNLNKEHFDKYKPTFLSEGHLFYFLTHEKFCNFISIKKNNESFFRWLHACYYYWTNHDPMCKLGSLIFPLIQNFIKPSRTITFLYQLHTLQSAINYLIQYNDPLLDVAHAILIEYFPNEEQSENKLEWELPIFLTQDLILSRKPNTKENNEIRKKNIESIKEIYDEESKKFTNEGKISILLKLFFHQQYYEYSYQELIKVLTEEDIIKTITSGNTEFLKNIFATIFEKGDYSRCLELLNLINQNKYKFPFNSQHGILIPNYQKFSLLTNNEQLNYFSLDQYPKYEKLIHIENQALTLSTVLRDSPLNVLYQNEGKPYGFPNNEFEFSDFLDATIDCYSLNSDIYEQLNYLTIVPSHSHPIQASLNHIGKLAPIINYSLKEMKEFHHNKKFAFLLSENSLMPDYEKNFIKSYFNEDILIIENPSETQIREILNDVSFTHIYISAHGNYEHSSRQIDSLEFNQGNIIPVSIFDKIHNSSEYQRIIILNACSGAHQGINLNFFHKGIASNLLKNHFVVFSNLWPISSEYAVILGILLIFNVHKNDDLREVYHNTLNILKLDNSIISEHLRTLHPAFESIVKKISDTDKSFVKLNDFRNLGAFCLYN</sequence>
<dbReference type="Proteomes" id="UP001240164">
    <property type="component" value="Unassembled WGS sequence"/>
</dbReference>